<dbReference type="SUPFAM" id="SSF103039">
    <property type="entry name" value="CheC-like"/>
    <property type="match status" value="1"/>
</dbReference>
<gene>
    <name evidence="3" type="ORF">CK503_05890</name>
</gene>
<dbReference type="AlphaFoldDB" id="A0A2A2GDZ1"/>
<dbReference type="OrthoDB" id="1524123at2"/>
<dbReference type="RefSeq" id="WP_095605859.1">
    <property type="nucleotide sequence ID" value="NZ_NSKE01000003.1"/>
</dbReference>
<reference evidence="3 4" key="1">
    <citation type="submission" date="2017-08" db="EMBL/GenBank/DDBJ databases">
        <title>Aliifodinibius alkalisoli sp. nov., isolated from saline alkaline soil.</title>
        <authorList>
            <person name="Liu D."/>
            <person name="Zhang G."/>
        </authorList>
    </citation>
    <scope>NUCLEOTIDE SEQUENCE [LARGE SCALE GENOMIC DNA]</scope>
    <source>
        <strain evidence="3 4">WN023</strain>
    </source>
</reference>
<keyword evidence="1" id="KW-0145">Chemotaxis</keyword>
<dbReference type="Gene3D" id="3.40.1550.10">
    <property type="entry name" value="CheC-like"/>
    <property type="match status" value="1"/>
</dbReference>
<evidence type="ECO:0000313" key="3">
    <source>
        <dbReference type="EMBL" id="PAU94992.1"/>
    </source>
</evidence>
<dbReference type="GO" id="GO:0006935">
    <property type="term" value="P:chemotaxis"/>
    <property type="evidence" value="ECO:0007669"/>
    <property type="project" value="UniProtKB-KW"/>
</dbReference>
<protein>
    <recommendedName>
        <fullName evidence="2">Chemotaxis phosphatase CheX-like domain-containing protein</fullName>
    </recommendedName>
</protein>
<dbReference type="PANTHER" id="PTHR39452">
    <property type="entry name" value="CHEY-P PHOSPHATASE CHEX"/>
    <property type="match status" value="1"/>
</dbReference>
<dbReference type="PANTHER" id="PTHR39452:SF1">
    <property type="entry name" value="CHEY-P PHOSPHATASE CHEX"/>
    <property type="match status" value="1"/>
</dbReference>
<sequence>MKLAEIEELEQIPEELVEKVEESVLNTFGSIIGEELKYIEYENGDKPLNGIIGNIAVFNTDHTLSLMLAIPKDTALYFSKVFIGMELPFESDDMGDLVGEISNILAGDVAANVEKVGFRGQSSLPTATRGSDLTLFMPNKPPTKKMKFISDNTEFLLTMVLSESN</sequence>
<comment type="caution">
    <text evidence="3">The sequence shown here is derived from an EMBL/GenBank/DDBJ whole genome shotgun (WGS) entry which is preliminary data.</text>
</comment>
<evidence type="ECO:0000259" key="2">
    <source>
        <dbReference type="Pfam" id="PF13690"/>
    </source>
</evidence>
<dbReference type="Proteomes" id="UP000218831">
    <property type="component" value="Unassembled WGS sequence"/>
</dbReference>
<dbReference type="InterPro" id="IPR038756">
    <property type="entry name" value="CheX-like"/>
</dbReference>
<organism evidence="3 4">
    <name type="scientific">Fodinibius salipaludis</name>
    <dbReference type="NCBI Taxonomy" id="2032627"/>
    <lineage>
        <taxon>Bacteria</taxon>
        <taxon>Pseudomonadati</taxon>
        <taxon>Balneolota</taxon>
        <taxon>Balneolia</taxon>
        <taxon>Balneolales</taxon>
        <taxon>Balneolaceae</taxon>
        <taxon>Fodinibius</taxon>
    </lineage>
</organism>
<evidence type="ECO:0000256" key="1">
    <source>
        <dbReference type="ARBA" id="ARBA00022500"/>
    </source>
</evidence>
<dbReference type="Pfam" id="PF13690">
    <property type="entry name" value="CheX"/>
    <property type="match status" value="1"/>
</dbReference>
<keyword evidence="4" id="KW-1185">Reference proteome</keyword>
<dbReference type="EMBL" id="NSKE01000003">
    <property type="protein sequence ID" value="PAU94992.1"/>
    <property type="molecule type" value="Genomic_DNA"/>
</dbReference>
<accession>A0A2A2GDZ1</accession>
<evidence type="ECO:0000313" key="4">
    <source>
        <dbReference type="Proteomes" id="UP000218831"/>
    </source>
</evidence>
<name>A0A2A2GDZ1_9BACT</name>
<feature type="domain" description="Chemotaxis phosphatase CheX-like" evidence="2">
    <location>
        <begin position="58"/>
        <end position="135"/>
    </location>
</feature>
<proteinExistence type="predicted"/>
<dbReference type="InterPro" id="IPR028051">
    <property type="entry name" value="CheX-like_dom"/>
</dbReference>
<dbReference type="InterPro" id="IPR028976">
    <property type="entry name" value="CheC-like_sf"/>
</dbReference>